<evidence type="ECO:0000256" key="7">
    <source>
        <dbReference type="SAM" id="MobiDB-lite"/>
    </source>
</evidence>
<dbReference type="SUPFAM" id="SSF103473">
    <property type="entry name" value="MFS general substrate transporter"/>
    <property type="match status" value="1"/>
</dbReference>
<evidence type="ECO:0000256" key="2">
    <source>
        <dbReference type="ARBA" id="ARBA00022448"/>
    </source>
</evidence>
<name>A0A9W7SH65_9PEZI</name>
<keyword evidence="3 8" id="KW-0812">Transmembrane</keyword>
<feature type="transmembrane region" description="Helical" evidence="8">
    <location>
        <begin position="215"/>
        <end position="236"/>
    </location>
</feature>
<feature type="domain" description="Major facilitator superfamily (MFS) profile" evidence="9">
    <location>
        <begin position="56"/>
        <end position="471"/>
    </location>
</feature>
<reference evidence="10 11" key="2">
    <citation type="journal article" date="2021" name="Curr. Genet.">
        <title>Genetic response to nitrogen starvation in the aggressive Eucalyptus foliar pathogen Teratosphaeria destructans.</title>
        <authorList>
            <person name="Havenga M."/>
            <person name="Wingfield B.D."/>
            <person name="Wingfield M.J."/>
            <person name="Dreyer L.L."/>
            <person name="Roets F."/>
            <person name="Aylward J."/>
        </authorList>
    </citation>
    <scope>NUCLEOTIDE SEQUENCE [LARGE SCALE GENOMIC DNA]</scope>
    <source>
        <strain evidence="10">CMW44962</strain>
    </source>
</reference>
<dbReference type="OrthoDB" id="19923at2759"/>
<feature type="transmembrane region" description="Helical" evidence="8">
    <location>
        <begin position="445"/>
        <end position="466"/>
    </location>
</feature>
<organism evidence="10 11">
    <name type="scientific">Teratosphaeria destructans</name>
    <dbReference type="NCBI Taxonomy" id="418781"/>
    <lineage>
        <taxon>Eukaryota</taxon>
        <taxon>Fungi</taxon>
        <taxon>Dikarya</taxon>
        <taxon>Ascomycota</taxon>
        <taxon>Pezizomycotina</taxon>
        <taxon>Dothideomycetes</taxon>
        <taxon>Dothideomycetidae</taxon>
        <taxon>Mycosphaerellales</taxon>
        <taxon>Teratosphaeriaceae</taxon>
        <taxon>Teratosphaeria</taxon>
    </lineage>
</organism>
<keyword evidence="2" id="KW-0813">Transport</keyword>
<comment type="subcellular location">
    <subcellularLocation>
        <location evidence="1">Membrane</location>
        <topology evidence="1">Multi-pass membrane protein</topology>
    </subcellularLocation>
</comment>
<evidence type="ECO:0000256" key="8">
    <source>
        <dbReference type="SAM" id="Phobius"/>
    </source>
</evidence>
<feature type="transmembrane region" description="Helical" evidence="8">
    <location>
        <begin position="281"/>
        <end position="304"/>
    </location>
</feature>
<dbReference type="PANTHER" id="PTHR43791">
    <property type="entry name" value="PERMEASE-RELATED"/>
    <property type="match status" value="1"/>
</dbReference>
<feature type="transmembrane region" description="Helical" evidence="8">
    <location>
        <begin position="348"/>
        <end position="368"/>
    </location>
</feature>
<dbReference type="InterPro" id="IPR020846">
    <property type="entry name" value="MFS_dom"/>
</dbReference>
<keyword evidence="4 8" id="KW-1133">Transmembrane helix</keyword>
<dbReference type="Pfam" id="PF07690">
    <property type="entry name" value="MFS_1"/>
    <property type="match status" value="1"/>
</dbReference>
<feature type="transmembrane region" description="Helical" evidence="8">
    <location>
        <begin position="89"/>
        <end position="109"/>
    </location>
</feature>
<feature type="transmembrane region" description="Helical" evidence="8">
    <location>
        <begin position="152"/>
        <end position="172"/>
    </location>
</feature>
<evidence type="ECO:0000256" key="6">
    <source>
        <dbReference type="ARBA" id="ARBA00037968"/>
    </source>
</evidence>
<dbReference type="InterPro" id="IPR036259">
    <property type="entry name" value="MFS_trans_sf"/>
</dbReference>
<dbReference type="FunFam" id="1.20.1250.20:FF:000068">
    <property type="entry name" value="MFS general substrate transporter"/>
    <property type="match status" value="1"/>
</dbReference>
<feature type="transmembrane region" description="Helical" evidence="8">
    <location>
        <begin position="184"/>
        <end position="203"/>
    </location>
</feature>
<dbReference type="GO" id="GO:0016020">
    <property type="term" value="C:membrane"/>
    <property type="evidence" value="ECO:0007669"/>
    <property type="project" value="UniProtKB-SubCell"/>
</dbReference>
<dbReference type="EMBL" id="RIBY02002633">
    <property type="protein sequence ID" value="KAH9807329.1"/>
    <property type="molecule type" value="Genomic_DNA"/>
</dbReference>
<protein>
    <submittedName>
        <fullName evidence="10">MFS general substrate transporter</fullName>
    </submittedName>
</protein>
<accession>A0A9W7SH65</accession>
<evidence type="ECO:0000256" key="3">
    <source>
        <dbReference type="ARBA" id="ARBA00022692"/>
    </source>
</evidence>
<evidence type="ECO:0000256" key="4">
    <source>
        <dbReference type="ARBA" id="ARBA00022989"/>
    </source>
</evidence>
<feature type="transmembrane region" description="Helical" evidence="8">
    <location>
        <begin position="380"/>
        <end position="400"/>
    </location>
</feature>
<dbReference type="Gene3D" id="1.20.1250.20">
    <property type="entry name" value="MFS general substrate transporter like domains"/>
    <property type="match status" value="2"/>
</dbReference>
<keyword evidence="5 8" id="KW-0472">Membrane</keyword>
<comment type="similarity">
    <text evidence="6">Belongs to the major facilitator superfamily. Allantoate permease family.</text>
</comment>
<dbReference type="InterPro" id="IPR011701">
    <property type="entry name" value="MFS"/>
</dbReference>
<sequence length="501" mass="55893">MAHVPIEIKNIFAHAKSLDDSPGTPSSSRLTEPDSHTPTIDPAIERHVVRRCDLRVIPPVFMMFMMTFWDRVNIGNAKIQGMTTELGLVGNEFNIATMILFIPFVLFELPANFILKKTKPYIWLSFLTFGCGITNLSMGFVDSYGALLGVRFLLGVFESGIGAGSVMVIASYYKRYELPTKLSLWYLSGIAGGAFGGLLAYGIVRMSGDAGLSGWRWIFIVEGSITAFAGILMYFWMVDWPEACQFLTLDERGVLLSRLRADRLDELRMDRWDTKRLFSDWRIWIGTLMYFSVINSTYSTAFFSPSILQSDMGYTAVKAQLMSFPPYALAAVGCLSFNMLSDRLRHRYGFIIGGVLIGTIGYAILLAQKEYPNMPVGAKYFALILLVSAPQIVQPLTVAWMMNNVSGHHKRAFASACQIGFGSAGGIVASNIYFSTDAPYFRVGYAVSLVLLLLNGLLATFLYFALRRENKARADGKRDYLVDGQTTDNLGDDHPDFRFVY</sequence>
<dbReference type="PANTHER" id="PTHR43791:SF52">
    <property type="entry name" value="TRANSPORTER, PUTATIVE (AFU_ORTHOLOGUE AFUA_1G11820)-RELATED"/>
    <property type="match status" value="1"/>
</dbReference>
<keyword evidence="11" id="KW-1185">Reference proteome</keyword>
<dbReference type="AlphaFoldDB" id="A0A9W7SH65"/>
<dbReference type="PROSITE" id="PS50850">
    <property type="entry name" value="MFS"/>
    <property type="match status" value="1"/>
</dbReference>
<feature type="transmembrane region" description="Helical" evidence="8">
    <location>
        <begin position="52"/>
        <end position="69"/>
    </location>
</feature>
<dbReference type="GO" id="GO:0022857">
    <property type="term" value="F:transmembrane transporter activity"/>
    <property type="evidence" value="ECO:0007669"/>
    <property type="project" value="InterPro"/>
</dbReference>
<evidence type="ECO:0000256" key="1">
    <source>
        <dbReference type="ARBA" id="ARBA00004141"/>
    </source>
</evidence>
<dbReference type="Proteomes" id="UP001138500">
    <property type="component" value="Unassembled WGS sequence"/>
</dbReference>
<feature type="transmembrane region" description="Helical" evidence="8">
    <location>
        <begin position="324"/>
        <end position="341"/>
    </location>
</feature>
<evidence type="ECO:0000259" key="9">
    <source>
        <dbReference type="PROSITE" id="PS50850"/>
    </source>
</evidence>
<dbReference type="FunFam" id="1.20.1250.20:FF:000018">
    <property type="entry name" value="MFS transporter permease"/>
    <property type="match status" value="1"/>
</dbReference>
<evidence type="ECO:0000256" key="5">
    <source>
        <dbReference type="ARBA" id="ARBA00023136"/>
    </source>
</evidence>
<reference evidence="10 11" key="1">
    <citation type="journal article" date="2018" name="IMA Fungus">
        <title>IMA Genome-F 10: Nine draft genome sequences of Claviceps purpurea s.lat., including C. arundinis, C. humidiphila, and C. cf. spartinae, pseudomolecules for the pitch canker pathogen Fusarium circinatum, draft genome of Davidsoniella eucalypti, Grosmannia galeiformis, Quambalaria eucalypti, and Teratosphaeria destructans.</title>
        <authorList>
            <person name="Wingfield B.D."/>
            <person name="Liu M."/>
            <person name="Nguyen H.D."/>
            <person name="Lane F.A."/>
            <person name="Morgan S.W."/>
            <person name="De Vos L."/>
            <person name="Wilken P.M."/>
            <person name="Duong T.A."/>
            <person name="Aylward J."/>
            <person name="Coetzee M.P."/>
            <person name="Dadej K."/>
            <person name="De Beer Z.W."/>
            <person name="Findlay W."/>
            <person name="Havenga M."/>
            <person name="Kolarik M."/>
            <person name="Menzies J.G."/>
            <person name="Naidoo K."/>
            <person name="Pochopski O."/>
            <person name="Shoukouhi P."/>
            <person name="Santana Q.C."/>
            <person name="Seifert K.A."/>
            <person name="Soal N."/>
            <person name="Steenkamp E.T."/>
            <person name="Tatham C.T."/>
            <person name="van der Nest M.A."/>
            <person name="Wingfield M.J."/>
        </authorList>
    </citation>
    <scope>NUCLEOTIDE SEQUENCE [LARGE SCALE GENOMIC DNA]</scope>
    <source>
        <strain evidence="10">CMW44962</strain>
    </source>
</reference>
<evidence type="ECO:0000313" key="10">
    <source>
        <dbReference type="EMBL" id="KAH9807329.1"/>
    </source>
</evidence>
<comment type="caution">
    <text evidence="10">The sequence shown here is derived from an EMBL/GenBank/DDBJ whole genome shotgun (WGS) entry which is preliminary data.</text>
</comment>
<proteinExistence type="inferred from homology"/>
<evidence type="ECO:0000313" key="11">
    <source>
        <dbReference type="Proteomes" id="UP001138500"/>
    </source>
</evidence>
<feature type="transmembrane region" description="Helical" evidence="8">
    <location>
        <begin position="412"/>
        <end position="433"/>
    </location>
</feature>
<feature type="region of interest" description="Disordered" evidence="7">
    <location>
        <begin position="17"/>
        <end position="39"/>
    </location>
</feature>
<feature type="transmembrane region" description="Helical" evidence="8">
    <location>
        <begin position="121"/>
        <end position="140"/>
    </location>
</feature>
<gene>
    <name evidence="10" type="ORF">Tdes44962_MAKER06364</name>
</gene>